<accession>A0A4D9DCU4</accession>
<dbReference type="AlphaFoldDB" id="A0A4D9DCU4"/>
<feature type="region of interest" description="Disordered" evidence="1">
    <location>
        <begin position="839"/>
        <end position="916"/>
    </location>
</feature>
<feature type="region of interest" description="Disordered" evidence="1">
    <location>
        <begin position="1052"/>
        <end position="1128"/>
    </location>
</feature>
<reference evidence="2 3" key="1">
    <citation type="submission" date="2019-01" db="EMBL/GenBank/DDBJ databases">
        <title>Nuclear Genome Assembly of the Microalgal Biofuel strain Nannochloropsis salina CCMP1776.</title>
        <authorList>
            <person name="Hovde B."/>
        </authorList>
    </citation>
    <scope>NUCLEOTIDE SEQUENCE [LARGE SCALE GENOMIC DNA]</scope>
    <source>
        <strain evidence="2 3">CCMP1776</strain>
    </source>
</reference>
<feature type="compositionally biased region" description="Low complexity" evidence="1">
    <location>
        <begin position="783"/>
        <end position="803"/>
    </location>
</feature>
<evidence type="ECO:0000313" key="2">
    <source>
        <dbReference type="EMBL" id="TFJ86359.1"/>
    </source>
</evidence>
<dbReference type="EMBL" id="SDOX01000009">
    <property type="protein sequence ID" value="TFJ86359.1"/>
    <property type="molecule type" value="Genomic_DNA"/>
</dbReference>
<gene>
    <name evidence="2" type="ORF">NSK_002567</name>
</gene>
<feature type="compositionally biased region" description="Basic and acidic residues" evidence="1">
    <location>
        <begin position="140"/>
        <end position="152"/>
    </location>
</feature>
<feature type="region of interest" description="Disordered" evidence="1">
    <location>
        <begin position="783"/>
        <end position="809"/>
    </location>
</feature>
<feature type="region of interest" description="Disordered" evidence="1">
    <location>
        <begin position="110"/>
        <end position="193"/>
    </location>
</feature>
<protein>
    <recommendedName>
        <fullName evidence="4">Sfi1 spindle body domain-containing protein</fullName>
    </recommendedName>
</protein>
<proteinExistence type="predicted"/>
<feature type="compositionally biased region" description="Basic and acidic residues" evidence="1">
    <location>
        <begin position="876"/>
        <end position="885"/>
    </location>
</feature>
<feature type="region of interest" description="Disordered" evidence="1">
    <location>
        <begin position="990"/>
        <end position="1014"/>
    </location>
</feature>
<organism evidence="2 3">
    <name type="scientific">Nannochloropsis salina CCMP1776</name>
    <dbReference type="NCBI Taxonomy" id="1027361"/>
    <lineage>
        <taxon>Eukaryota</taxon>
        <taxon>Sar</taxon>
        <taxon>Stramenopiles</taxon>
        <taxon>Ochrophyta</taxon>
        <taxon>Eustigmatophyceae</taxon>
        <taxon>Eustigmatales</taxon>
        <taxon>Monodopsidaceae</taxon>
        <taxon>Microchloropsis</taxon>
        <taxon>Microchloropsis salina</taxon>
    </lineage>
</organism>
<feature type="compositionally biased region" description="Basic and acidic residues" evidence="1">
    <location>
        <begin position="1052"/>
        <end position="1068"/>
    </location>
</feature>
<evidence type="ECO:0008006" key="4">
    <source>
        <dbReference type="Google" id="ProtNLM"/>
    </source>
</evidence>
<keyword evidence="3" id="KW-1185">Reference proteome</keyword>
<comment type="caution">
    <text evidence="2">The sequence shown here is derived from an EMBL/GenBank/DDBJ whole genome shotgun (WGS) entry which is preliminary data.</text>
</comment>
<evidence type="ECO:0000256" key="1">
    <source>
        <dbReference type="SAM" id="MobiDB-lite"/>
    </source>
</evidence>
<feature type="compositionally biased region" description="Low complexity" evidence="1">
    <location>
        <begin position="1073"/>
        <end position="1088"/>
    </location>
</feature>
<dbReference type="OrthoDB" id="10333973at2759"/>
<name>A0A4D9DCU4_9STRA</name>
<sequence>MQKAEPPFARIADFHFSLSSSASSSPDSSYSSTLSLPAASSLLPHVASPGFLSSPSKFHDSESADDQDVLHEVEDGFARQMDALERVHKPSIAPGFRRTEAPFTVADAVVGGTGHSTGPRQPFRTPPANEAGEAVATRKPATEWENRKDLEGGHGAQGTAGSNVQVPPISDDSDDSAPGGHASRSSPFQGKRRTLHSLRLHTCRALTRHRRFMCLDGFAQSTAMRRTLRCWRGRGLQAWYEKTAIAWADARRQQRALRWWWETVKHGEKGQREAEALAGTRHALSVMSRCWKRWKTRHRQQRQHEAAEQARAKEEGRTADVEAWRRRRQFRRGLACLQEGAQRYRKMLQGQAWGRDRQVLHGWMALLRAGAAWRQWRATEVYLGKVGMMAWCVGRATRAVRQWRTWAEEHRGARERVEAGDTGWQKRQLEHSLAAWRAWTQSKGCQGRKRRESNAWWYLWQIRREFHRWRGRTGGSRQGRRATEWRLSRGWRVLRKWTAGRQEAKRVRLEWEEACWRRKACQALRVWEGLVRRKKEERDRGRRSLAWKCSRGQDRCLQRWARRTMIDMSQRAKVERGQQAYGKRGEEKGWEAWSGETQSLKAFHEQEERAGRLRAHRQLSRALQKWTCGAWERGEQRRWAWERGREAMWQWKERREAGAWRAWKIWAARHRLERARRVQQQAEARQAKLVEAATSWWRGASTGAEVCTWRTCAVGNKGPKGRRLLPPPRPWTGEDIQTSHRGIRLAGGTSWGGSVDNRLRNPRLNTVSWQGPIHDRIERDGRSSLASSLPIPPFLSSSSSAHSTRIGPRFQPRRPLELMLESYGVRVPPWIAEELRTREASAVEEEISQTSHRRARKPRKDQLSACSFVPSGGRTRSVEDRRGDPPGKSITTPAPPFCPRTDTLAPTAPRDVSSTVGCSPSFPGVDAVGIDALGENGPDLGAGALVASAAKSGIALPMKGMENDGRRGERGEQMEGLEMDAVSTIVWENEGGEDRERDTLDVQAGGGGDGDTEEHVGACENAEDIEGDELDILEARLRDWMMERERFEHARKEFESRKQDKLKQECRQQEPPSSDSSLSAASLDASSSHPMVHLDVHTSNSLEGSEVHNTEGHNSSDRTQRRNRRREERMEELRDVMREYVMWQQKTMPLIKAVYERVRRKKLQLSEGKETTIGMVSGERGFVQEKT</sequence>
<evidence type="ECO:0000313" key="3">
    <source>
        <dbReference type="Proteomes" id="UP000355283"/>
    </source>
</evidence>
<dbReference type="Proteomes" id="UP000355283">
    <property type="component" value="Unassembled WGS sequence"/>
</dbReference>
<feature type="compositionally biased region" description="Basic and acidic residues" evidence="1">
    <location>
        <begin position="1105"/>
        <end position="1128"/>
    </location>
</feature>